<accession>A0ABS4GAA3</accession>
<evidence type="ECO:0000313" key="1">
    <source>
        <dbReference type="EMBL" id="MBP1924620.1"/>
    </source>
</evidence>
<protein>
    <submittedName>
        <fullName evidence="1">Uncharacterized protein</fullName>
    </submittedName>
</protein>
<dbReference type="Proteomes" id="UP001519342">
    <property type="component" value="Unassembled WGS sequence"/>
</dbReference>
<reference evidence="1 2" key="1">
    <citation type="submission" date="2021-03" db="EMBL/GenBank/DDBJ databases">
        <title>Genomic Encyclopedia of Type Strains, Phase IV (KMG-IV): sequencing the most valuable type-strain genomes for metagenomic binning, comparative biology and taxonomic classification.</title>
        <authorList>
            <person name="Goeker M."/>
        </authorList>
    </citation>
    <scope>NUCLEOTIDE SEQUENCE [LARGE SCALE GENOMIC DNA]</scope>
    <source>
        <strain evidence="1 2">DSM 24004</strain>
    </source>
</reference>
<keyword evidence="2" id="KW-1185">Reference proteome</keyword>
<dbReference type="RefSeq" id="WP_209510369.1">
    <property type="nucleotide sequence ID" value="NZ_JAGGKS010000001.1"/>
</dbReference>
<evidence type="ECO:0000313" key="2">
    <source>
        <dbReference type="Proteomes" id="UP001519342"/>
    </source>
</evidence>
<gene>
    <name evidence="1" type="ORF">J2Z76_000473</name>
</gene>
<sequence length="99" mass="11713">MDNKNYEYLSNKVTRYEQLQTLKEHLDDFQQDLIKDKDINVSISEVFVDGPYIADDVARKANCNHIKDEYEELMREIKDNLIDTIGMTIVKINQIMEEL</sequence>
<comment type="caution">
    <text evidence="1">The sequence shown here is derived from an EMBL/GenBank/DDBJ whole genome shotgun (WGS) entry which is preliminary data.</text>
</comment>
<proteinExistence type="predicted"/>
<name>A0ABS4GAA3_9FIRM</name>
<dbReference type="EMBL" id="JAGGKS010000001">
    <property type="protein sequence ID" value="MBP1924620.1"/>
    <property type="molecule type" value="Genomic_DNA"/>
</dbReference>
<organism evidence="1 2">
    <name type="scientific">Sedimentibacter acidaminivorans</name>
    <dbReference type="NCBI Taxonomy" id="913099"/>
    <lineage>
        <taxon>Bacteria</taxon>
        <taxon>Bacillati</taxon>
        <taxon>Bacillota</taxon>
        <taxon>Tissierellia</taxon>
        <taxon>Sedimentibacter</taxon>
    </lineage>
</organism>